<evidence type="ECO:0000313" key="1">
    <source>
        <dbReference type="EMBL" id="JAH98906.1"/>
    </source>
</evidence>
<proteinExistence type="predicted"/>
<dbReference type="AlphaFoldDB" id="A0A0E9X8Z0"/>
<accession>A0A0E9X8Z0</accession>
<reference evidence="1" key="1">
    <citation type="submission" date="2014-11" db="EMBL/GenBank/DDBJ databases">
        <authorList>
            <person name="Amaro Gonzalez C."/>
        </authorList>
    </citation>
    <scope>NUCLEOTIDE SEQUENCE</scope>
</reference>
<sequence>MWASKNTRSNFLQFNFIHLKWINKKITPDFLNITLGFFQTLFEVCNMFLMSSISTARFCFSKLIPYNKSSSLKSCSIIIELTRAMPIAK</sequence>
<organism evidence="1">
    <name type="scientific">Anguilla anguilla</name>
    <name type="common">European freshwater eel</name>
    <name type="synonym">Muraena anguilla</name>
    <dbReference type="NCBI Taxonomy" id="7936"/>
    <lineage>
        <taxon>Eukaryota</taxon>
        <taxon>Metazoa</taxon>
        <taxon>Chordata</taxon>
        <taxon>Craniata</taxon>
        <taxon>Vertebrata</taxon>
        <taxon>Euteleostomi</taxon>
        <taxon>Actinopterygii</taxon>
        <taxon>Neopterygii</taxon>
        <taxon>Teleostei</taxon>
        <taxon>Anguilliformes</taxon>
        <taxon>Anguillidae</taxon>
        <taxon>Anguilla</taxon>
    </lineage>
</organism>
<dbReference type="EMBL" id="GBXM01009671">
    <property type="protein sequence ID" value="JAH98906.1"/>
    <property type="molecule type" value="Transcribed_RNA"/>
</dbReference>
<protein>
    <submittedName>
        <fullName evidence="1">Uncharacterized protein</fullName>
    </submittedName>
</protein>
<name>A0A0E9X8Z0_ANGAN</name>
<reference evidence="1" key="2">
    <citation type="journal article" date="2015" name="Fish Shellfish Immunol.">
        <title>Early steps in the European eel (Anguilla anguilla)-Vibrio vulnificus interaction in the gills: Role of the RtxA13 toxin.</title>
        <authorList>
            <person name="Callol A."/>
            <person name="Pajuelo D."/>
            <person name="Ebbesson L."/>
            <person name="Teles M."/>
            <person name="MacKenzie S."/>
            <person name="Amaro C."/>
        </authorList>
    </citation>
    <scope>NUCLEOTIDE SEQUENCE</scope>
</reference>